<sequence>MGDARERETVVSPNGCRWCGADKLAHGRLWVPEVKWHGWVEPSSEQRKARMLARRKARSLVPAEDLSSQTSEDLRRRLAALAALGQASSNG</sequence>
<name>A0A290ZBH9_9PSEU</name>
<protein>
    <submittedName>
        <fullName evidence="1">Uncharacterized protein</fullName>
    </submittedName>
</protein>
<dbReference type="KEGG" id="apre:CNX65_26335"/>
<evidence type="ECO:0000313" key="1">
    <source>
        <dbReference type="EMBL" id="ATE56355.1"/>
    </source>
</evidence>
<proteinExistence type="predicted"/>
<keyword evidence="2" id="KW-1185">Reference proteome</keyword>
<reference evidence="1" key="1">
    <citation type="submission" date="2017-09" db="EMBL/GenBank/DDBJ databases">
        <title>Complete Genome Sequence of ansamitocin-producing Bacterium Actinosynnema pretiosum X47.</title>
        <authorList>
            <person name="Cao G."/>
            <person name="Zong G."/>
            <person name="Zhong C."/>
            <person name="Fu J."/>
        </authorList>
    </citation>
    <scope>NUCLEOTIDE SEQUENCE [LARGE SCALE GENOMIC DNA]</scope>
    <source>
        <strain evidence="1">X47</strain>
    </source>
</reference>
<organism evidence="1 2">
    <name type="scientific">Actinosynnema pretiosum</name>
    <dbReference type="NCBI Taxonomy" id="42197"/>
    <lineage>
        <taxon>Bacteria</taxon>
        <taxon>Bacillati</taxon>
        <taxon>Actinomycetota</taxon>
        <taxon>Actinomycetes</taxon>
        <taxon>Pseudonocardiales</taxon>
        <taxon>Pseudonocardiaceae</taxon>
        <taxon>Actinosynnema</taxon>
    </lineage>
</organism>
<dbReference type="EMBL" id="CP023445">
    <property type="protein sequence ID" value="ATE56355.1"/>
    <property type="molecule type" value="Genomic_DNA"/>
</dbReference>
<accession>A0A290ZBH9</accession>
<evidence type="ECO:0000313" key="2">
    <source>
        <dbReference type="Proteomes" id="UP000218505"/>
    </source>
</evidence>
<gene>
    <name evidence="1" type="ORF">CNX65_26335</name>
</gene>
<dbReference type="AlphaFoldDB" id="A0A290ZBH9"/>
<dbReference type="Proteomes" id="UP000218505">
    <property type="component" value="Chromosome"/>
</dbReference>